<sequence length="413" mass="46011">MPLFGSSKSTTSDTASDHHEQPQNDPVASASAAAGTEWLAGHLHHLTDEQQGKLEEFKKLCGEKGYYKAASEENGGKASHDDATMLRFLRARKFDVNAAWDQFKDTEDWRRDNAIEKLYENIDVDSYESARRMYPQWTGRRDRRGIPVYVFEIKHLNSKNMAAYNETMSTSNLPAEAQKSSTVPERLLRLFALYENLLRFVMPVCSKLPRPNPETPIVTSTNIVDVSGVGLKQFWNLKGHMQDASVLATAHYPETLDRIFIIGAPSFFPTVWGWIKRWFDPGTTSKIFILSASDVKPTLTSFMDPSSIPKQYGGDLDWTWGDMPNLDNDTKDIIGGVESGEGEKKEFLKGPMLFDGDKIQVLGREKKGEEKDGIERRWDIPVTANGASAPAGDSEKPSETATAAAPAPVQEAS</sequence>
<evidence type="ECO:0000256" key="1">
    <source>
        <dbReference type="SAM" id="MobiDB-lite"/>
    </source>
</evidence>
<dbReference type="InterPro" id="IPR051026">
    <property type="entry name" value="PI/PC_transfer"/>
</dbReference>
<reference evidence="3" key="2">
    <citation type="submission" date="2021-02" db="EMBL/GenBank/DDBJ databases">
        <title>Aspergillus chevalieri M1 genome sequence.</title>
        <authorList>
            <person name="Kadooka C."/>
            <person name="Mori K."/>
            <person name="Futagami T."/>
        </authorList>
    </citation>
    <scope>NUCLEOTIDE SEQUENCE</scope>
    <source>
        <strain evidence="3">M1</strain>
    </source>
</reference>
<protein>
    <recommendedName>
        <fullName evidence="2">CRAL-TRIO domain-containing protein</fullName>
    </recommendedName>
</protein>
<accession>A0A7R7VRL6</accession>
<dbReference type="Proteomes" id="UP000637239">
    <property type="component" value="Chromosome 5"/>
</dbReference>
<reference evidence="3" key="1">
    <citation type="submission" date="2021-01" db="EMBL/GenBank/DDBJ databases">
        <authorList>
            <consortium name="Aspergillus chevalieri M1 genome sequencing consortium"/>
            <person name="Kazuki M."/>
            <person name="Futagami T."/>
        </authorList>
    </citation>
    <scope>NUCLEOTIDE SEQUENCE</scope>
    <source>
        <strain evidence="3">M1</strain>
    </source>
</reference>
<evidence type="ECO:0000313" key="3">
    <source>
        <dbReference type="EMBL" id="BCR89437.1"/>
    </source>
</evidence>
<dbReference type="AlphaFoldDB" id="A0A7R7VRL6"/>
<evidence type="ECO:0000259" key="2">
    <source>
        <dbReference type="PROSITE" id="PS50191"/>
    </source>
</evidence>
<dbReference type="Pfam" id="PF00650">
    <property type="entry name" value="CRAL_TRIO"/>
    <property type="match status" value="1"/>
</dbReference>
<dbReference type="SUPFAM" id="SSF52087">
    <property type="entry name" value="CRAL/TRIO domain"/>
    <property type="match status" value="1"/>
</dbReference>
<dbReference type="Gene3D" id="1.10.8.20">
    <property type="entry name" value="N-terminal domain of phosphatidylinositol transfer protein sec14p"/>
    <property type="match status" value="1"/>
</dbReference>
<dbReference type="KEGG" id="ache:ACHE_50635A"/>
<dbReference type="GeneID" id="66983795"/>
<proteinExistence type="predicted"/>
<keyword evidence="4" id="KW-1185">Reference proteome</keyword>
<dbReference type="SMART" id="SM00516">
    <property type="entry name" value="SEC14"/>
    <property type="match status" value="1"/>
</dbReference>
<dbReference type="SMART" id="SM01100">
    <property type="entry name" value="CRAL_TRIO_N"/>
    <property type="match status" value="1"/>
</dbReference>
<dbReference type="Pfam" id="PF03765">
    <property type="entry name" value="CRAL_TRIO_N"/>
    <property type="match status" value="1"/>
</dbReference>
<name>A0A7R7VRL6_ASPCH</name>
<dbReference type="EMBL" id="AP024420">
    <property type="protein sequence ID" value="BCR89437.1"/>
    <property type="molecule type" value="Genomic_DNA"/>
</dbReference>
<feature type="compositionally biased region" description="Low complexity" evidence="1">
    <location>
        <begin position="400"/>
        <end position="413"/>
    </location>
</feature>
<dbReference type="InterPro" id="IPR036273">
    <property type="entry name" value="CRAL/TRIO_N_dom_sf"/>
</dbReference>
<feature type="compositionally biased region" description="Basic and acidic residues" evidence="1">
    <location>
        <begin position="364"/>
        <end position="379"/>
    </location>
</feature>
<gene>
    <name evidence="3" type="ORF">ACHE_50635A</name>
</gene>
<organism evidence="3 4">
    <name type="scientific">Aspergillus chevalieri</name>
    <name type="common">Eurotium chevalieri</name>
    <dbReference type="NCBI Taxonomy" id="182096"/>
    <lineage>
        <taxon>Eukaryota</taxon>
        <taxon>Fungi</taxon>
        <taxon>Dikarya</taxon>
        <taxon>Ascomycota</taxon>
        <taxon>Pezizomycotina</taxon>
        <taxon>Eurotiomycetes</taxon>
        <taxon>Eurotiomycetidae</taxon>
        <taxon>Eurotiales</taxon>
        <taxon>Aspergillaceae</taxon>
        <taxon>Aspergillus</taxon>
        <taxon>Aspergillus subgen. Aspergillus</taxon>
    </lineage>
</organism>
<dbReference type="Gene3D" id="3.40.525.10">
    <property type="entry name" value="CRAL-TRIO lipid binding domain"/>
    <property type="match status" value="1"/>
</dbReference>
<dbReference type="PANTHER" id="PTHR45657">
    <property type="entry name" value="CRAL-TRIO DOMAIN-CONTAINING PROTEIN YKL091C-RELATED"/>
    <property type="match status" value="1"/>
</dbReference>
<evidence type="ECO:0000313" key="4">
    <source>
        <dbReference type="Proteomes" id="UP000637239"/>
    </source>
</evidence>
<feature type="compositionally biased region" description="Low complexity" evidence="1">
    <location>
        <begin position="1"/>
        <end position="14"/>
    </location>
</feature>
<dbReference type="InterPro" id="IPR001251">
    <property type="entry name" value="CRAL-TRIO_dom"/>
</dbReference>
<dbReference type="InterPro" id="IPR011074">
    <property type="entry name" value="CRAL/TRIO_N_dom"/>
</dbReference>
<dbReference type="PANTHER" id="PTHR45657:SF3">
    <property type="entry name" value="TRANSPORTER, PUTATIVE (AFU_ORTHOLOGUE AFUA_5G09260)-RELATED"/>
    <property type="match status" value="1"/>
</dbReference>
<feature type="region of interest" description="Disordered" evidence="1">
    <location>
        <begin position="1"/>
        <end position="33"/>
    </location>
</feature>
<dbReference type="RefSeq" id="XP_043137959.1">
    <property type="nucleotide sequence ID" value="XM_043280373.1"/>
</dbReference>
<feature type="region of interest" description="Disordered" evidence="1">
    <location>
        <begin position="364"/>
        <end position="413"/>
    </location>
</feature>
<dbReference type="InterPro" id="IPR036865">
    <property type="entry name" value="CRAL-TRIO_dom_sf"/>
</dbReference>
<dbReference type="SUPFAM" id="SSF46938">
    <property type="entry name" value="CRAL/TRIO N-terminal domain"/>
    <property type="match status" value="1"/>
</dbReference>
<dbReference type="CDD" id="cd00170">
    <property type="entry name" value="SEC14"/>
    <property type="match status" value="1"/>
</dbReference>
<feature type="domain" description="CRAL-TRIO" evidence="2">
    <location>
        <begin position="126"/>
        <end position="320"/>
    </location>
</feature>
<dbReference type="PROSITE" id="PS50191">
    <property type="entry name" value="CRAL_TRIO"/>
    <property type="match status" value="1"/>
</dbReference>